<gene>
    <name evidence="1" type="ORF">C2857_000048</name>
</gene>
<dbReference type="Proteomes" id="UP000594364">
    <property type="component" value="Chromosome 6"/>
</dbReference>
<evidence type="ECO:0000313" key="1">
    <source>
        <dbReference type="EMBL" id="QPH15604.1"/>
    </source>
</evidence>
<dbReference type="OrthoDB" id="3594103at2759"/>
<dbReference type="PANTHER" id="PTHR37538">
    <property type="entry name" value="BTB DOMAIN-CONTAINING PROTEIN"/>
    <property type="match status" value="1"/>
</dbReference>
<dbReference type="PANTHER" id="PTHR37538:SF1">
    <property type="entry name" value="BTB DOMAIN-CONTAINING PROTEIN"/>
    <property type="match status" value="1"/>
</dbReference>
<dbReference type="AlphaFoldDB" id="A0A7U3Q144"/>
<evidence type="ECO:0000313" key="2">
    <source>
        <dbReference type="Proteomes" id="UP000594364"/>
    </source>
</evidence>
<accession>A0A7U3Q144</accession>
<keyword evidence="2" id="KW-1185">Reference proteome</keyword>
<reference evidence="1 2" key="1">
    <citation type="journal article" date="2018" name="PLoS Genet.">
        <title>Repeat elements organise 3D genome structure and mediate transcription in the filamentous fungus Epichloe festucae.</title>
        <authorList>
            <person name="Winter D.J."/>
            <person name="Ganley A.R.D."/>
            <person name="Young C.A."/>
            <person name="Liachko I."/>
            <person name="Schardl C.L."/>
            <person name="Dupont P.Y."/>
            <person name="Berry D."/>
            <person name="Ram A."/>
            <person name="Scott B."/>
            <person name="Cox M.P."/>
        </authorList>
    </citation>
    <scope>NUCLEOTIDE SEQUENCE [LARGE SCALE GENOMIC DNA]</scope>
    <source>
        <strain evidence="1 2">Fl1</strain>
    </source>
</reference>
<proteinExistence type="predicted"/>
<name>A0A7U3Q144_EPIFF</name>
<protein>
    <submittedName>
        <fullName evidence="1">Uncharacterized protein</fullName>
    </submittedName>
</protein>
<sequence>MTPSTDLLSGEVDTRPETSPYADCTVKLQFKDGSKYTIPYPLFRKWPKLISLAHRSQTVPVYIDWDIGHTLVHYLFTDTYQCLKPKGPPHEKLTAEFTTSVRVYVLSRCLKSSHLEELAKIQIQRLGGRLPIRTVLDQVRKAYPDP</sequence>
<organism evidence="1 2">
    <name type="scientific">Epichloe festucae (strain Fl1)</name>
    <dbReference type="NCBI Taxonomy" id="877507"/>
    <lineage>
        <taxon>Eukaryota</taxon>
        <taxon>Fungi</taxon>
        <taxon>Dikarya</taxon>
        <taxon>Ascomycota</taxon>
        <taxon>Pezizomycotina</taxon>
        <taxon>Sordariomycetes</taxon>
        <taxon>Hypocreomycetidae</taxon>
        <taxon>Hypocreales</taxon>
        <taxon>Clavicipitaceae</taxon>
        <taxon>Epichloe</taxon>
    </lineage>
</organism>
<dbReference type="EMBL" id="CP031390">
    <property type="protein sequence ID" value="QPH15604.1"/>
    <property type="molecule type" value="Genomic_DNA"/>
</dbReference>